<dbReference type="PANTHER" id="PTHR30616:SF2">
    <property type="entry name" value="PURINE NUCLEOSIDE PHOSPHORYLASE LACC1"/>
    <property type="match status" value="1"/>
</dbReference>
<dbReference type="Proteomes" id="UP001364472">
    <property type="component" value="Unassembled WGS sequence"/>
</dbReference>
<evidence type="ECO:0000256" key="6">
    <source>
        <dbReference type="ARBA" id="ARBA00022833"/>
    </source>
</evidence>
<evidence type="ECO:0000256" key="7">
    <source>
        <dbReference type="ARBA" id="ARBA00047989"/>
    </source>
</evidence>
<evidence type="ECO:0000256" key="1">
    <source>
        <dbReference type="ARBA" id="ARBA00000553"/>
    </source>
</evidence>
<evidence type="ECO:0000256" key="8">
    <source>
        <dbReference type="ARBA" id="ARBA00048968"/>
    </source>
</evidence>
<feature type="region of interest" description="Disordered" evidence="11">
    <location>
        <begin position="249"/>
        <end position="273"/>
    </location>
</feature>
<comment type="caution">
    <text evidence="12">The sequence shown here is derived from an EMBL/GenBank/DDBJ whole genome shotgun (WGS) entry which is preliminary data.</text>
</comment>
<dbReference type="AlphaFoldDB" id="A0AAW9R1Q2"/>
<dbReference type="PANTHER" id="PTHR30616">
    <property type="entry name" value="UNCHARACTERIZED PROTEIN YFIH"/>
    <property type="match status" value="1"/>
</dbReference>
<dbReference type="InterPro" id="IPR003730">
    <property type="entry name" value="Cu_polyphenol_OxRdtase"/>
</dbReference>
<keyword evidence="4" id="KW-0479">Metal-binding</keyword>
<dbReference type="GO" id="GO:0017061">
    <property type="term" value="F:S-methyl-5-thioadenosine phosphorylase activity"/>
    <property type="evidence" value="ECO:0007669"/>
    <property type="project" value="UniProtKB-EC"/>
</dbReference>
<dbReference type="CDD" id="cd16833">
    <property type="entry name" value="YfiH"/>
    <property type="match status" value="1"/>
</dbReference>
<proteinExistence type="inferred from homology"/>
<evidence type="ECO:0000256" key="10">
    <source>
        <dbReference type="RuleBase" id="RU361274"/>
    </source>
</evidence>
<dbReference type="RefSeq" id="WP_337335083.1">
    <property type="nucleotide sequence ID" value="NZ_JBBDHC010000007.1"/>
</dbReference>
<dbReference type="Gene3D" id="3.60.140.10">
    <property type="entry name" value="CNF1/YfiH-like putative cysteine hydrolases"/>
    <property type="match status" value="1"/>
</dbReference>
<evidence type="ECO:0000313" key="13">
    <source>
        <dbReference type="Proteomes" id="UP001364472"/>
    </source>
</evidence>
<dbReference type="InterPro" id="IPR011324">
    <property type="entry name" value="Cytotoxic_necrot_fac-like_cat"/>
</dbReference>
<organism evidence="12 13">
    <name type="scientific">Denitratimonas tolerans</name>
    <dbReference type="NCBI Taxonomy" id="1338420"/>
    <lineage>
        <taxon>Bacteria</taxon>
        <taxon>Pseudomonadati</taxon>
        <taxon>Pseudomonadota</taxon>
        <taxon>Gammaproteobacteria</taxon>
        <taxon>Lysobacterales</taxon>
        <taxon>Lysobacteraceae</taxon>
        <taxon>Denitratimonas</taxon>
    </lineage>
</organism>
<dbReference type="InterPro" id="IPR038371">
    <property type="entry name" value="Cu_polyphenol_OxRdtase_sf"/>
</dbReference>
<evidence type="ECO:0000256" key="11">
    <source>
        <dbReference type="SAM" id="MobiDB-lite"/>
    </source>
</evidence>
<name>A0AAW9R1Q2_9GAMM</name>
<dbReference type="Pfam" id="PF02578">
    <property type="entry name" value="Cu-oxidase_4"/>
    <property type="match status" value="1"/>
</dbReference>
<evidence type="ECO:0000256" key="3">
    <source>
        <dbReference type="ARBA" id="ARBA00022679"/>
    </source>
</evidence>
<dbReference type="NCBIfam" id="TIGR00726">
    <property type="entry name" value="peptidoglycan editing factor PgeF"/>
    <property type="match status" value="1"/>
</dbReference>
<gene>
    <name evidence="12" type="primary">pgeF</name>
    <name evidence="12" type="ORF">WB794_06740</name>
</gene>
<comment type="catalytic activity">
    <reaction evidence="8">
        <text>adenosine + phosphate = alpha-D-ribose 1-phosphate + adenine</text>
        <dbReference type="Rhea" id="RHEA:27642"/>
        <dbReference type="ChEBI" id="CHEBI:16335"/>
        <dbReference type="ChEBI" id="CHEBI:16708"/>
        <dbReference type="ChEBI" id="CHEBI:43474"/>
        <dbReference type="ChEBI" id="CHEBI:57720"/>
        <dbReference type="EC" id="2.4.2.1"/>
    </reaction>
    <physiologicalReaction direction="left-to-right" evidence="8">
        <dbReference type="Rhea" id="RHEA:27643"/>
    </physiologicalReaction>
</comment>
<comment type="similarity">
    <text evidence="2 10">Belongs to the purine nucleoside phosphorylase YfiH/LACC1 family.</text>
</comment>
<keyword evidence="6" id="KW-0862">Zinc</keyword>
<protein>
    <recommendedName>
        <fullName evidence="10">Purine nucleoside phosphorylase</fullName>
    </recommendedName>
</protein>
<evidence type="ECO:0000256" key="9">
    <source>
        <dbReference type="ARBA" id="ARBA00049893"/>
    </source>
</evidence>
<comment type="catalytic activity">
    <reaction evidence="1">
        <text>inosine + phosphate = alpha-D-ribose 1-phosphate + hypoxanthine</text>
        <dbReference type="Rhea" id="RHEA:27646"/>
        <dbReference type="ChEBI" id="CHEBI:17368"/>
        <dbReference type="ChEBI" id="CHEBI:17596"/>
        <dbReference type="ChEBI" id="CHEBI:43474"/>
        <dbReference type="ChEBI" id="CHEBI:57720"/>
        <dbReference type="EC" id="2.4.2.1"/>
    </reaction>
    <physiologicalReaction direction="left-to-right" evidence="1">
        <dbReference type="Rhea" id="RHEA:27647"/>
    </physiologicalReaction>
</comment>
<dbReference type="EMBL" id="JBBDHC010000007">
    <property type="protein sequence ID" value="MEJ1249368.1"/>
    <property type="molecule type" value="Genomic_DNA"/>
</dbReference>
<keyword evidence="5" id="KW-0378">Hydrolase</keyword>
<keyword evidence="13" id="KW-1185">Reference proteome</keyword>
<evidence type="ECO:0000256" key="2">
    <source>
        <dbReference type="ARBA" id="ARBA00007353"/>
    </source>
</evidence>
<keyword evidence="3" id="KW-0808">Transferase</keyword>
<evidence type="ECO:0000313" key="12">
    <source>
        <dbReference type="EMBL" id="MEJ1249368.1"/>
    </source>
</evidence>
<comment type="catalytic activity">
    <reaction evidence="9">
        <text>S-methyl-5'-thioadenosine + phosphate = 5-(methylsulfanyl)-alpha-D-ribose 1-phosphate + adenine</text>
        <dbReference type="Rhea" id="RHEA:11852"/>
        <dbReference type="ChEBI" id="CHEBI:16708"/>
        <dbReference type="ChEBI" id="CHEBI:17509"/>
        <dbReference type="ChEBI" id="CHEBI:43474"/>
        <dbReference type="ChEBI" id="CHEBI:58533"/>
        <dbReference type="EC" id="2.4.2.28"/>
    </reaction>
    <physiologicalReaction direction="left-to-right" evidence="9">
        <dbReference type="Rhea" id="RHEA:11853"/>
    </physiologicalReaction>
</comment>
<reference evidence="12 13" key="1">
    <citation type="journal article" date="2016" name="Antonie Van Leeuwenhoek">
        <title>Denitratimonas tolerans gen. nov., sp. nov., a denitrifying bacterium isolated from a bioreactor for tannery wastewater treatment.</title>
        <authorList>
            <person name="Han S.I."/>
            <person name="Kim J.O."/>
            <person name="Lee Y.R."/>
            <person name="Ekpeghere K.I."/>
            <person name="Koh S.C."/>
            <person name="Whang K.S."/>
        </authorList>
    </citation>
    <scope>NUCLEOTIDE SEQUENCE [LARGE SCALE GENOMIC DNA]</scope>
    <source>
        <strain evidence="12 13">KACC 17565</strain>
    </source>
</reference>
<sequence>MGAEFLIPDWPAAPGIRACVTTRRLPGASQPPFDAFNLGARCGDAPDAVRANRARLVELAALPGAPHWLSQVHGAAVHEVTTRAPGPDEPEADAAVTRVPGAVLGVLSADCLPVLFAARDGSVVAAAHAGWRGLAAGVLEATVAAMRAPPGEILAWLGPAAGPARYEIGSEVRAAFVDADAAATACFIPTRAGHFLIDLYALARRRLAAAGIARVHGGSLCTLSDPARFYSYRRDGRTGRMAALVWREGRPPPANGAHDPAASRPADRCVKRR</sequence>
<evidence type="ECO:0000256" key="4">
    <source>
        <dbReference type="ARBA" id="ARBA00022723"/>
    </source>
</evidence>
<dbReference type="GO" id="GO:0005507">
    <property type="term" value="F:copper ion binding"/>
    <property type="evidence" value="ECO:0007669"/>
    <property type="project" value="TreeGrafter"/>
</dbReference>
<evidence type="ECO:0000256" key="5">
    <source>
        <dbReference type="ARBA" id="ARBA00022801"/>
    </source>
</evidence>
<dbReference type="SUPFAM" id="SSF64438">
    <property type="entry name" value="CNF1/YfiH-like putative cysteine hydrolases"/>
    <property type="match status" value="1"/>
</dbReference>
<comment type="catalytic activity">
    <reaction evidence="7">
        <text>adenosine + H2O + H(+) = inosine + NH4(+)</text>
        <dbReference type="Rhea" id="RHEA:24408"/>
        <dbReference type="ChEBI" id="CHEBI:15377"/>
        <dbReference type="ChEBI" id="CHEBI:15378"/>
        <dbReference type="ChEBI" id="CHEBI:16335"/>
        <dbReference type="ChEBI" id="CHEBI:17596"/>
        <dbReference type="ChEBI" id="CHEBI:28938"/>
        <dbReference type="EC" id="3.5.4.4"/>
    </reaction>
    <physiologicalReaction direction="left-to-right" evidence="7">
        <dbReference type="Rhea" id="RHEA:24409"/>
    </physiologicalReaction>
</comment>
<accession>A0AAW9R1Q2</accession>
<dbReference type="GO" id="GO:0016787">
    <property type="term" value="F:hydrolase activity"/>
    <property type="evidence" value="ECO:0007669"/>
    <property type="project" value="UniProtKB-KW"/>
</dbReference>